<feature type="region of interest" description="Disordered" evidence="1">
    <location>
        <begin position="372"/>
        <end position="465"/>
    </location>
</feature>
<evidence type="ECO:0000313" key="2">
    <source>
        <dbReference type="EMBL" id="CAE7286685.1"/>
    </source>
</evidence>
<dbReference type="Gene3D" id="2.130.10.10">
    <property type="entry name" value="YVTN repeat-like/Quinoprotein amine dehydrogenase"/>
    <property type="match status" value="1"/>
</dbReference>
<dbReference type="InterPro" id="IPR011047">
    <property type="entry name" value="Quinoprotein_ADH-like_sf"/>
</dbReference>
<feature type="region of interest" description="Disordered" evidence="1">
    <location>
        <begin position="1"/>
        <end position="30"/>
    </location>
</feature>
<reference evidence="2" key="1">
    <citation type="submission" date="2021-02" db="EMBL/GenBank/DDBJ databases">
        <authorList>
            <person name="Dougan E. K."/>
            <person name="Rhodes N."/>
            <person name="Thang M."/>
            <person name="Chan C."/>
        </authorList>
    </citation>
    <scope>NUCLEOTIDE SEQUENCE</scope>
</reference>
<evidence type="ECO:0000256" key="1">
    <source>
        <dbReference type="SAM" id="MobiDB-lite"/>
    </source>
</evidence>
<dbReference type="EMBL" id="CAJNDS010001879">
    <property type="protein sequence ID" value="CAE7286685.1"/>
    <property type="molecule type" value="Genomic_DNA"/>
</dbReference>
<evidence type="ECO:0000313" key="3">
    <source>
        <dbReference type="Proteomes" id="UP000604046"/>
    </source>
</evidence>
<dbReference type="AlphaFoldDB" id="A0A812N9Y1"/>
<gene>
    <name evidence="2" type="ORF">SNAT2548_LOCUS15158</name>
</gene>
<dbReference type="InterPro" id="IPR015943">
    <property type="entry name" value="WD40/YVTN_repeat-like_dom_sf"/>
</dbReference>
<feature type="compositionally biased region" description="Pro residues" evidence="1">
    <location>
        <begin position="407"/>
        <end position="419"/>
    </location>
</feature>
<proteinExistence type="predicted"/>
<organism evidence="2 3">
    <name type="scientific">Symbiodinium natans</name>
    <dbReference type="NCBI Taxonomy" id="878477"/>
    <lineage>
        <taxon>Eukaryota</taxon>
        <taxon>Sar</taxon>
        <taxon>Alveolata</taxon>
        <taxon>Dinophyceae</taxon>
        <taxon>Suessiales</taxon>
        <taxon>Symbiodiniaceae</taxon>
        <taxon>Symbiodinium</taxon>
    </lineage>
</organism>
<evidence type="ECO:0008006" key="4">
    <source>
        <dbReference type="Google" id="ProtNLM"/>
    </source>
</evidence>
<sequence>MGAGNSAPKPLATSFGEEAPGRRGPSLGSVLLEGPEANRYRLLLVTPLRIQLFDGHDAKPVELEESVAAAVRSHSPLTSFASSASGASEASGSGRMAIGCQDGAVLVFNLEVGTVRGPLHNFQIEEDGPARDASSADLSRSVTALHLHEGLLFAGSCGRCTCWALADSELQREFHLPGSEEQPATASSLVVVPQESVRQLWVGLDNGLLVVFDVETGMLVRSFSCCGPEMVSALAFCEKTSAVFALSAHKRVSIWDSKSFACLQKYPAELMTCGADLSAMGAFDVPKLSLSLLVLAGVDGSLCLRRITRRTDSKLNCILLWYRGDAGGELGCPVTALNFHEGTETVLLGDAGCRVQLQNIREHVTSAAELMQPSLVKRTEGSEESLGGLVSATQGTTEPSPSHSDGPPLPPPADSPPEVSPASAGAPEEGKAEEPPQDPSDEKPQTRDGYPGETTNSAAFPVFNG</sequence>
<dbReference type="OrthoDB" id="407844at2759"/>
<comment type="caution">
    <text evidence="2">The sequence shown here is derived from an EMBL/GenBank/DDBJ whole genome shotgun (WGS) entry which is preliminary data.</text>
</comment>
<protein>
    <recommendedName>
        <fullName evidence="4">WD domain, G-beta repeat-containing protein</fullName>
    </recommendedName>
</protein>
<name>A0A812N9Y1_9DINO</name>
<dbReference type="Proteomes" id="UP000604046">
    <property type="component" value="Unassembled WGS sequence"/>
</dbReference>
<feature type="compositionally biased region" description="Basic and acidic residues" evidence="1">
    <location>
        <begin position="428"/>
        <end position="446"/>
    </location>
</feature>
<dbReference type="SUPFAM" id="SSF50998">
    <property type="entry name" value="Quinoprotein alcohol dehydrogenase-like"/>
    <property type="match status" value="1"/>
</dbReference>
<accession>A0A812N9Y1</accession>
<keyword evidence="3" id="KW-1185">Reference proteome</keyword>